<dbReference type="AlphaFoldDB" id="A0A067PJN0"/>
<dbReference type="PANTHER" id="PTHR10701:SF5">
    <property type="entry name" value="N-ALPHA-ACETYLTRANSFERASE 38, NATC AUXILIARY SUBUNIT"/>
    <property type="match status" value="1"/>
</dbReference>
<dbReference type="InterPro" id="IPR050914">
    <property type="entry name" value="snRNP_SmB/NAA38-like"/>
</dbReference>
<accession>A0A067PJN0</accession>
<evidence type="ECO:0000313" key="2">
    <source>
        <dbReference type="EMBL" id="KDQ54994.1"/>
    </source>
</evidence>
<reference evidence="3" key="1">
    <citation type="journal article" date="2014" name="Proc. Natl. Acad. Sci. U.S.A.">
        <title>Extensive sampling of basidiomycete genomes demonstrates inadequacy of the white-rot/brown-rot paradigm for wood decay fungi.</title>
        <authorList>
            <person name="Riley R."/>
            <person name="Salamov A.A."/>
            <person name="Brown D.W."/>
            <person name="Nagy L.G."/>
            <person name="Floudas D."/>
            <person name="Held B.W."/>
            <person name="Levasseur A."/>
            <person name="Lombard V."/>
            <person name="Morin E."/>
            <person name="Otillar R."/>
            <person name="Lindquist E.A."/>
            <person name="Sun H."/>
            <person name="LaButti K.M."/>
            <person name="Schmutz J."/>
            <person name="Jabbour D."/>
            <person name="Luo H."/>
            <person name="Baker S.E."/>
            <person name="Pisabarro A.G."/>
            <person name="Walton J.D."/>
            <person name="Blanchette R.A."/>
            <person name="Henrissat B."/>
            <person name="Martin F."/>
            <person name="Cullen D."/>
            <person name="Hibbett D.S."/>
            <person name="Grigoriev I.V."/>
        </authorList>
    </citation>
    <scope>NUCLEOTIDE SEQUENCE [LARGE SCALE GENOMIC DNA]</scope>
    <source>
        <strain evidence="3">MUCL 33604</strain>
    </source>
</reference>
<name>A0A067PJN0_9AGAM</name>
<organism evidence="2 3">
    <name type="scientific">Jaapia argillacea MUCL 33604</name>
    <dbReference type="NCBI Taxonomy" id="933084"/>
    <lineage>
        <taxon>Eukaryota</taxon>
        <taxon>Fungi</taxon>
        <taxon>Dikarya</taxon>
        <taxon>Basidiomycota</taxon>
        <taxon>Agaricomycotina</taxon>
        <taxon>Agaricomycetes</taxon>
        <taxon>Agaricomycetidae</taxon>
        <taxon>Jaapiales</taxon>
        <taxon>Jaapiaceae</taxon>
        <taxon>Jaapia</taxon>
    </lineage>
</organism>
<dbReference type="SMART" id="SM00651">
    <property type="entry name" value="Sm"/>
    <property type="match status" value="1"/>
</dbReference>
<evidence type="ECO:0000313" key="3">
    <source>
        <dbReference type="Proteomes" id="UP000027265"/>
    </source>
</evidence>
<dbReference type="CDD" id="cd06168">
    <property type="entry name" value="LSMD1"/>
    <property type="match status" value="1"/>
</dbReference>
<dbReference type="EMBL" id="KL197727">
    <property type="protein sequence ID" value="KDQ54994.1"/>
    <property type="molecule type" value="Genomic_DNA"/>
</dbReference>
<proteinExistence type="predicted"/>
<feature type="domain" description="Sm" evidence="1">
    <location>
        <begin position="7"/>
        <end position="76"/>
    </location>
</feature>
<dbReference type="InterPro" id="IPR010920">
    <property type="entry name" value="LSM_dom_sf"/>
</dbReference>
<dbReference type="GO" id="GO:0031417">
    <property type="term" value="C:NatC complex"/>
    <property type="evidence" value="ECO:0007669"/>
    <property type="project" value="InterPro"/>
</dbReference>
<dbReference type="SUPFAM" id="SSF50182">
    <property type="entry name" value="Sm-like ribonucleoproteins"/>
    <property type="match status" value="1"/>
</dbReference>
<dbReference type="Gene3D" id="2.30.30.100">
    <property type="match status" value="1"/>
</dbReference>
<dbReference type="OrthoDB" id="368909at2759"/>
<protein>
    <recommendedName>
        <fullName evidence="1">Sm domain-containing protein</fullName>
    </recommendedName>
</protein>
<sequence length="90" mass="9778">MPPASITRLKGLLRRLLRVSTIDGRVFLGTFVGTDDSLNVILISTEEFVINQGEGPTGRFVGQVMIPWRLVVAVEAQGSDADSDNDALYT</sequence>
<keyword evidence="3" id="KW-1185">Reference proteome</keyword>
<dbReference type="STRING" id="933084.A0A067PJN0"/>
<dbReference type="InParanoid" id="A0A067PJN0"/>
<dbReference type="HOGENOM" id="CLU_076902_4_5_1"/>
<dbReference type="Pfam" id="PF01423">
    <property type="entry name" value="LSM"/>
    <property type="match status" value="1"/>
</dbReference>
<dbReference type="InterPro" id="IPR034110">
    <property type="entry name" value="LSMD1_Sm"/>
</dbReference>
<dbReference type="Proteomes" id="UP000027265">
    <property type="component" value="Unassembled WGS sequence"/>
</dbReference>
<dbReference type="PANTHER" id="PTHR10701">
    <property type="entry name" value="SMALL NUCLEAR RIBONUCLEOPROTEIN-ASSOCIATED PROTEIN B AND N"/>
    <property type="match status" value="1"/>
</dbReference>
<gene>
    <name evidence="2" type="ORF">JAAARDRAFT_134682</name>
</gene>
<dbReference type="InterPro" id="IPR001163">
    <property type="entry name" value="Sm_dom_euk/arc"/>
</dbReference>
<evidence type="ECO:0000259" key="1">
    <source>
        <dbReference type="SMART" id="SM00651"/>
    </source>
</evidence>